<comment type="caution">
    <text evidence="1">The sequence shown here is derived from an EMBL/GenBank/DDBJ whole genome shotgun (WGS) entry which is preliminary data.</text>
</comment>
<accession>A0AAE3IQU0</accession>
<keyword evidence="2" id="KW-1185">Reference proteome</keyword>
<sequence length="75" mass="8385">MADETSNITQEIIDIAEELGLEHSPTIDPLFYLTVEDKTEDEIENMRDNAEAAGFFFNGFGETASGKSAMEFVYK</sequence>
<name>A0AAE3IQU0_9BACT</name>
<evidence type="ECO:0000313" key="2">
    <source>
        <dbReference type="Proteomes" id="UP001209317"/>
    </source>
</evidence>
<dbReference type="EMBL" id="JAOTPL010000026">
    <property type="protein sequence ID" value="MCU7695393.1"/>
    <property type="molecule type" value="Genomic_DNA"/>
</dbReference>
<gene>
    <name evidence="1" type="ORF">OD355_12780</name>
</gene>
<reference evidence="1" key="1">
    <citation type="submission" date="2022-10" db="EMBL/GenBank/DDBJ databases">
        <authorList>
            <person name="Kim H.S."/>
            <person name="Kim J.-S."/>
            <person name="Suh M.K."/>
            <person name="Eom M.K."/>
            <person name="Lee J.-S."/>
        </authorList>
    </citation>
    <scope>NUCLEOTIDE SEQUENCE</scope>
    <source>
        <strain evidence="1">LIP-5</strain>
    </source>
</reference>
<organism evidence="1 2">
    <name type="scientific">Haoranjiania flava</name>
    <dbReference type="NCBI Taxonomy" id="1856322"/>
    <lineage>
        <taxon>Bacteria</taxon>
        <taxon>Pseudomonadati</taxon>
        <taxon>Bacteroidota</taxon>
        <taxon>Chitinophagia</taxon>
        <taxon>Chitinophagales</taxon>
        <taxon>Chitinophagaceae</taxon>
        <taxon>Haoranjiania</taxon>
    </lineage>
</organism>
<protein>
    <submittedName>
        <fullName evidence="1">Uncharacterized protein</fullName>
    </submittedName>
</protein>
<evidence type="ECO:0000313" key="1">
    <source>
        <dbReference type="EMBL" id="MCU7695393.1"/>
    </source>
</evidence>
<dbReference type="Proteomes" id="UP001209317">
    <property type="component" value="Unassembled WGS sequence"/>
</dbReference>
<proteinExistence type="predicted"/>
<dbReference type="RefSeq" id="WP_263038881.1">
    <property type="nucleotide sequence ID" value="NZ_JAOTPL010000026.1"/>
</dbReference>
<dbReference type="AlphaFoldDB" id="A0AAE3IQU0"/>